<dbReference type="GO" id="GO:0020037">
    <property type="term" value="F:heme binding"/>
    <property type="evidence" value="ECO:0007669"/>
    <property type="project" value="InterPro"/>
</dbReference>
<keyword evidence="4" id="KW-0479">Metal-binding</keyword>
<dbReference type="PANTHER" id="PTHR30555">
    <property type="entry name" value="HYDROPEROXIDASE I, BIFUNCTIONAL CATALASE-PEROXIDASE"/>
    <property type="match status" value="1"/>
</dbReference>
<keyword evidence="2 11" id="KW-0575">Peroxidase</keyword>
<dbReference type="GO" id="GO:0046872">
    <property type="term" value="F:metal ion binding"/>
    <property type="evidence" value="ECO:0007669"/>
    <property type="project" value="UniProtKB-KW"/>
</dbReference>
<protein>
    <submittedName>
        <fullName evidence="11">Catalase-peroxidase</fullName>
    </submittedName>
</protein>
<evidence type="ECO:0000256" key="2">
    <source>
        <dbReference type="ARBA" id="ARBA00022559"/>
    </source>
</evidence>
<dbReference type="GO" id="GO:0070301">
    <property type="term" value="P:cellular response to hydrogen peroxide"/>
    <property type="evidence" value="ECO:0007669"/>
    <property type="project" value="TreeGrafter"/>
</dbReference>
<dbReference type="InterPro" id="IPR002016">
    <property type="entry name" value="Haem_peroxidase"/>
</dbReference>
<evidence type="ECO:0000313" key="12">
    <source>
        <dbReference type="Proteomes" id="UP000259610"/>
    </source>
</evidence>
<organism evidence="11 12">
    <name type="scientific">Hyphomonas adhaerens</name>
    <dbReference type="NCBI Taxonomy" id="81029"/>
    <lineage>
        <taxon>Bacteria</taxon>
        <taxon>Pseudomonadati</taxon>
        <taxon>Pseudomonadota</taxon>
        <taxon>Alphaproteobacteria</taxon>
        <taxon>Hyphomonadales</taxon>
        <taxon>Hyphomonadaceae</taxon>
        <taxon>Hyphomonas</taxon>
    </lineage>
</organism>
<proteinExistence type="predicted"/>
<keyword evidence="7" id="KW-0376">Hydrogen peroxide</keyword>
<keyword evidence="5" id="KW-0560">Oxidoreductase</keyword>
<name>A0A3B9H0I6_9PROT</name>
<dbReference type="InterPro" id="IPR010255">
    <property type="entry name" value="Haem_peroxidase_sf"/>
</dbReference>
<accession>A0A3B9H0I6</accession>
<evidence type="ECO:0000313" key="11">
    <source>
        <dbReference type="EMBL" id="HAE27774.1"/>
    </source>
</evidence>
<evidence type="ECO:0000256" key="4">
    <source>
        <dbReference type="ARBA" id="ARBA00022723"/>
    </source>
</evidence>
<dbReference type="PRINTS" id="PR00460">
    <property type="entry name" value="BPEROXIDASE"/>
</dbReference>
<dbReference type="InterPro" id="IPR019794">
    <property type="entry name" value="Peroxidases_AS"/>
</dbReference>
<reference evidence="11 12" key="1">
    <citation type="journal article" date="2018" name="Nat. Biotechnol.">
        <title>A standardized bacterial taxonomy based on genome phylogeny substantially revises the tree of life.</title>
        <authorList>
            <person name="Parks D.H."/>
            <person name="Chuvochina M."/>
            <person name="Waite D.W."/>
            <person name="Rinke C."/>
            <person name="Skarshewski A."/>
            <person name="Chaumeil P.A."/>
            <person name="Hugenholtz P."/>
        </authorList>
    </citation>
    <scope>NUCLEOTIDE SEQUENCE [LARGE SCALE GENOMIC DNA]</scope>
    <source>
        <strain evidence="11">UBA8733</strain>
    </source>
</reference>
<evidence type="ECO:0000256" key="9">
    <source>
        <dbReference type="SAM" id="SignalP"/>
    </source>
</evidence>
<dbReference type="PANTHER" id="PTHR30555:SF0">
    <property type="entry name" value="CATALASE-PEROXIDASE"/>
    <property type="match status" value="1"/>
</dbReference>
<dbReference type="GO" id="GO:0042744">
    <property type="term" value="P:hydrogen peroxide catabolic process"/>
    <property type="evidence" value="ECO:0007669"/>
    <property type="project" value="UniProtKB-KW"/>
</dbReference>
<comment type="caution">
    <text evidence="11">The sequence shown here is derived from an EMBL/GenBank/DDBJ whole genome shotgun (WGS) entry which is preliminary data.</text>
</comment>
<dbReference type="SUPFAM" id="SSF48113">
    <property type="entry name" value="Heme-dependent peroxidases"/>
    <property type="match status" value="1"/>
</dbReference>
<keyword evidence="3" id="KW-0349">Heme</keyword>
<gene>
    <name evidence="11" type="ORF">DCG58_11475</name>
</gene>
<evidence type="ECO:0000256" key="8">
    <source>
        <dbReference type="ARBA" id="ARBA00049145"/>
    </source>
</evidence>
<comment type="cofactor">
    <cofactor evidence="1">
        <name>heme b</name>
        <dbReference type="ChEBI" id="CHEBI:60344"/>
    </cofactor>
</comment>
<evidence type="ECO:0000256" key="3">
    <source>
        <dbReference type="ARBA" id="ARBA00022617"/>
    </source>
</evidence>
<feature type="signal peptide" evidence="9">
    <location>
        <begin position="1"/>
        <end position="30"/>
    </location>
</feature>
<keyword evidence="6" id="KW-0408">Iron</keyword>
<dbReference type="Gene3D" id="1.10.520.10">
    <property type="match status" value="1"/>
</dbReference>
<feature type="non-terminal residue" evidence="11">
    <location>
        <position position="163"/>
    </location>
</feature>
<keyword evidence="9" id="KW-0732">Signal</keyword>
<evidence type="ECO:0000259" key="10">
    <source>
        <dbReference type="Pfam" id="PF00141"/>
    </source>
</evidence>
<dbReference type="AlphaFoldDB" id="A0A3B9H0I6"/>
<evidence type="ECO:0000256" key="1">
    <source>
        <dbReference type="ARBA" id="ARBA00001970"/>
    </source>
</evidence>
<dbReference type="InterPro" id="IPR000763">
    <property type="entry name" value="Catalase_peroxidase"/>
</dbReference>
<sequence length="163" mass="18074">MRKTSVSLFAIIAATMVPAALVMLASTAQAEEVRAEEKVMSNQDWWPNRLDLSALRQDDAGANPYGANFDYAAEFATLDLDAVKKDIESVLTTSQPWWPADYGNYGPFFIRMAWHGAGTYRVGDGRGGAGGGEQRFEPLNSWPDNVSLDKARRLIWPIKQKYG</sequence>
<dbReference type="GO" id="GO:0004096">
    <property type="term" value="F:catalase activity"/>
    <property type="evidence" value="ECO:0007669"/>
    <property type="project" value="InterPro"/>
</dbReference>
<dbReference type="Pfam" id="PF00141">
    <property type="entry name" value="peroxidase"/>
    <property type="match status" value="1"/>
</dbReference>
<dbReference type="GO" id="GO:0005829">
    <property type="term" value="C:cytosol"/>
    <property type="evidence" value="ECO:0007669"/>
    <property type="project" value="TreeGrafter"/>
</dbReference>
<evidence type="ECO:0000256" key="6">
    <source>
        <dbReference type="ARBA" id="ARBA00023004"/>
    </source>
</evidence>
<feature type="domain" description="Plant heme peroxidase family profile" evidence="10">
    <location>
        <begin position="101"/>
        <end position="162"/>
    </location>
</feature>
<dbReference type="Proteomes" id="UP000259610">
    <property type="component" value="Unassembled WGS sequence"/>
</dbReference>
<comment type="catalytic activity">
    <reaction evidence="8">
        <text>2 H2O2 = O2 + 2 H2O</text>
        <dbReference type="Rhea" id="RHEA:20309"/>
        <dbReference type="ChEBI" id="CHEBI:15377"/>
        <dbReference type="ChEBI" id="CHEBI:15379"/>
        <dbReference type="ChEBI" id="CHEBI:16240"/>
        <dbReference type="EC" id="1.11.1.21"/>
    </reaction>
</comment>
<evidence type="ECO:0000256" key="7">
    <source>
        <dbReference type="ARBA" id="ARBA00023324"/>
    </source>
</evidence>
<dbReference type="EMBL" id="DMAN01000258">
    <property type="protein sequence ID" value="HAE27774.1"/>
    <property type="molecule type" value="Genomic_DNA"/>
</dbReference>
<dbReference type="PROSITE" id="PS00436">
    <property type="entry name" value="PEROXIDASE_2"/>
    <property type="match status" value="1"/>
</dbReference>
<feature type="chain" id="PRO_5017574465" evidence="9">
    <location>
        <begin position="31"/>
        <end position="163"/>
    </location>
</feature>
<evidence type="ECO:0000256" key="5">
    <source>
        <dbReference type="ARBA" id="ARBA00023002"/>
    </source>
</evidence>